<sequence length="221" mass="25052">MIREAGILPLWPLISSALVALAILLPSLATYRWNALRKHRGAQHFFFGSVVVLSLLWSLQAGILPGLSFHVMAVTAVTLMMGWRLALLATLMMQLMLVVSGKLWWGALGYSYLLSCVMPVLFSYGFYKLVYRRLSHNPFIYILIAGFLNAGMTHAFSDVLQSLALWQLGIHSFNAIWHDYLRYLPMMMFPEGVVNGMFVSGMVVFHSRWLSTFDEDSYFGE</sequence>
<proteinExistence type="predicted"/>
<evidence type="ECO:0008006" key="10">
    <source>
        <dbReference type="Google" id="ProtNLM"/>
    </source>
</evidence>
<name>A0ABS7ZP46_9GAMM</name>
<keyword evidence="6 7" id="KW-0472">Membrane</keyword>
<dbReference type="Proteomes" id="UP000714380">
    <property type="component" value="Unassembled WGS sequence"/>
</dbReference>
<feature type="transmembrane region" description="Helical" evidence="7">
    <location>
        <begin position="193"/>
        <end position="211"/>
    </location>
</feature>
<keyword evidence="5 7" id="KW-1133">Transmembrane helix</keyword>
<feature type="transmembrane region" description="Helical" evidence="7">
    <location>
        <begin position="139"/>
        <end position="157"/>
    </location>
</feature>
<evidence type="ECO:0000256" key="4">
    <source>
        <dbReference type="ARBA" id="ARBA00022692"/>
    </source>
</evidence>
<keyword evidence="2" id="KW-0813">Transport</keyword>
<feature type="transmembrane region" description="Helical" evidence="7">
    <location>
        <begin position="103"/>
        <end position="127"/>
    </location>
</feature>
<keyword evidence="3" id="KW-1003">Cell membrane</keyword>
<evidence type="ECO:0000256" key="2">
    <source>
        <dbReference type="ARBA" id="ARBA00022448"/>
    </source>
</evidence>
<reference evidence="8 9" key="1">
    <citation type="submission" date="2020-12" db="EMBL/GenBank/DDBJ databases">
        <title>Novel Thalassolituus-related marine hydrocarbonoclastic bacteria mediated algae-derived hydrocarbons mineralization in twilight zone of the northern South China Sea.</title>
        <authorList>
            <person name="Dong C."/>
        </authorList>
    </citation>
    <scope>NUCLEOTIDE SEQUENCE [LARGE SCALE GENOMIC DNA]</scope>
    <source>
        <strain evidence="8 9">IMCC1826</strain>
    </source>
</reference>
<dbReference type="Gene3D" id="1.10.1760.20">
    <property type="match status" value="1"/>
</dbReference>
<feature type="transmembrane region" description="Helical" evidence="7">
    <location>
        <begin position="71"/>
        <end position="97"/>
    </location>
</feature>
<accession>A0ABS7ZP46</accession>
<feature type="transmembrane region" description="Helical" evidence="7">
    <location>
        <begin position="7"/>
        <end position="29"/>
    </location>
</feature>
<dbReference type="Pfam" id="PF01891">
    <property type="entry name" value="CbiM"/>
    <property type="match status" value="1"/>
</dbReference>
<organism evidence="8 9">
    <name type="scientific">Thalassolituus marinus</name>
    <dbReference type="NCBI Taxonomy" id="671053"/>
    <lineage>
        <taxon>Bacteria</taxon>
        <taxon>Pseudomonadati</taxon>
        <taxon>Pseudomonadota</taxon>
        <taxon>Gammaproteobacteria</taxon>
        <taxon>Oceanospirillales</taxon>
        <taxon>Oceanospirillaceae</taxon>
        <taxon>Thalassolituus</taxon>
    </lineage>
</organism>
<keyword evidence="9" id="KW-1185">Reference proteome</keyword>
<evidence type="ECO:0000256" key="3">
    <source>
        <dbReference type="ARBA" id="ARBA00022475"/>
    </source>
</evidence>
<evidence type="ECO:0000256" key="7">
    <source>
        <dbReference type="SAM" id="Phobius"/>
    </source>
</evidence>
<keyword evidence="4 7" id="KW-0812">Transmembrane</keyword>
<dbReference type="EMBL" id="JAEDAH010000039">
    <property type="protein sequence ID" value="MCA6063460.1"/>
    <property type="molecule type" value="Genomic_DNA"/>
</dbReference>
<evidence type="ECO:0000256" key="6">
    <source>
        <dbReference type="ARBA" id="ARBA00023136"/>
    </source>
</evidence>
<evidence type="ECO:0000256" key="5">
    <source>
        <dbReference type="ARBA" id="ARBA00022989"/>
    </source>
</evidence>
<comment type="caution">
    <text evidence="8">The sequence shown here is derived from an EMBL/GenBank/DDBJ whole genome shotgun (WGS) entry which is preliminary data.</text>
</comment>
<feature type="transmembrane region" description="Helical" evidence="7">
    <location>
        <begin position="41"/>
        <end position="59"/>
    </location>
</feature>
<dbReference type="RefSeq" id="WP_225673474.1">
    <property type="nucleotide sequence ID" value="NZ_JAEDAH010000039.1"/>
</dbReference>
<evidence type="ECO:0000313" key="8">
    <source>
        <dbReference type="EMBL" id="MCA6063460.1"/>
    </source>
</evidence>
<evidence type="ECO:0000256" key="1">
    <source>
        <dbReference type="ARBA" id="ARBA00004651"/>
    </source>
</evidence>
<protein>
    <recommendedName>
        <fullName evidence="10">Energy-coupling factor ABC transporter permease</fullName>
    </recommendedName>
</protein>
<dbReference type="InterPro" id="IPR002751">
    <property type="entry name" value="CbiM/NikMN"/>
</dbReference>
<evidence type="ECO:0000313" key="9">
    <source>
        <dbReference type="Proteomes" id="UP000714380"/>
    </source>
</evidence>
<gene>
    <name evidence="8" type="ORF">I9W95_07550</name>
</gene>
<comment type="subcellular location">
    <subcellularLocation>
        <location evidence="1">Cell membrane</location>
        <topology evidence="1">Multi-pass membrane protein</topology>
    </subcellularLocation>
</comment>